<sequence>MITGLSLFQLLQGPVNTEANGAGAASADNGATPFAGLLGSLLGTGTAGTAGTTASTSSSPASNLPAELQASLRALLIGANLSQSLSPQSPDQPAAAGNVEEAVKLLEGFTDGQLIPLNIIFNLQGQDAVLGSEQAIILVRESDLRQLLNGGGLEGSGFSIPVLAMLGGTGESNAPLSLTPATLTASLGQAEGASVSGAEKPSAIELMLTLVPPAPLIENADTAAQSVAESNLSISADALIRALDRLTELLKAKIGQPVGQQTLTGLTAPGENSAQAAPASAAETGTAVEAIPGTETVLDTVSVEKTDNTNNVKITETPAVAPGTDAAGGAGIDAVRKALYALLDKLTGTPDQTALLVKNQSSDKENAGLKQATLQVLTDILKNAITRAADSGDSGELRNTLALLDRLARFEQLTAGEQKNTLESLLKANDQLNPTASSEAAAPQAAQLSISATPPSGWNDTAAAESLYGAALKDQAGNIIAEQDTAAGSPDSAAALLARLLGDAPVISAGAAGNDAPAETSPAGSFARSMQDSGGKLEQASGAGQGSASGTAAQDPNSAALSQAARAILSFIASVTGANRPAEEGAADSRSSGNTAKAFDLLTPPAGRLSSPQIVNAGLTSQSPAAQSSMVTPEAGSVPLPADAAAPASGTDTQPLSDAAGKNNRSIDRGAESSRPTAVDQPGPDVNRNNENPESRRLPVSLFQTANTALIESGQTGKDSVEGSKITVQVSLATTEAKKLSSHPLDSRAAVDYVKIGGDNSGSSSKEAPVAVQNILNATLEDLVESWLKAGAKDELSGKIKGGELAGEMKNEQIHNSFRNELNTVRGADQKADQAQHPRSAWPTNQLEVLEKIANAARLTRAGGTSEISLRLQPEELGLMRVRLSVDNQHVLSARIQVETHEARSIIESSLHQLKESLAQQGLKVEKLNVDVRQDQDQNQNPYQTAAGKDGGYNSRARNGFLPGQPGDSFAPASSDYPGGALTSVTPLHKYSYSTLEWVA</sequence>
<dbReference type="InterPro" id="IPR021136">
    <property type="entry name" value="Flagellar_hook_control-like_C"/>
</dbReference>
<gene>
    <name evidence="3" type="ORF">A3F83_09485</name>
</gene>
<dbReference type="CDD" id="cd17470">
    <property type="entry name" value="T3SS_Flik_C"/>
    <property type="match status" value="1"/>
</dbReference>
<reference evidence="3 4" key="1">
    <citation type="journal article" date="2016" name="Nat. Commun.">
        <title>Thousands of microbial genomes shed light on interconnected biogeochemical processes in an aquifer system.</title>
        <authorList>
            <person name="Anantharaman K."/>
            <person name="Brown C.T."/>
            <person name="Hug L.A."/>
            <person name="Sharon I."/>
            <person name="Castelle C.J."/>
            <person name="Probst A.J."/>
            <person name="Thomas B.C."/>
            <person name="Singh A."/>
            <person name="Wilkins M.J."/>
            <person name="Karaoz U."/>
            <person name="Brodie E.L."/>
            <person name="Williams K.H."/>
            <person name="Hubbard S.S."/>
            <person name="Banfield J.F."/>
        </authorList>
    </citation>
    <scope>NUCLEOTIDE SEQUENCE [LARGE SCALE GENOMIC DNA]</scope>
</reference>
<dbReference type="InterPro" id="IPR038610">
    <property type="entry name" value="FliK-like_C_sf"/>
</dbReference>
<comment type="caution">
    <text evidence="3">The sequence shown here is derived from an EMBL/GenBank/DDBJ whole genome shotgun (WGS) entry which is preliminary data.</text>
</comment>
<dbReference type="Pfam" id="PF02120">
    <property type="entry name" value="Flg_hook"/>
    <property type="match status" value="1"/>
</dbReference>
<dbReference type="EMBL" id="MFIX01000084">
    <property type="protein sequence ID" value="OGG05157.1"/>
    <property type="molecule type" value="Genomic_DNA"/>
</dbReference>
<organism evidence="3 4">
    <name type="scientific">Candidatus Glassbacteria bacterium RIFCSPLOWO2_12_FULL_58_11</name>
    <dbReference type="NCBI Taxonomy" id="1817867"/>
    <lineage>
        <taxon>Bacteria</taxon>
        <taxon>Candidatus Glassiibacteriota</taxon>
    </lineage>
</organism>
<dbReference type="Proteomes" id="UP000179129">
    <property type="component" value="Unassembled WGS sequence"/>
</dbReference>
<feature type="region of interest" description="Disordered" evidence="1">
    <location>
        <begin position="512"/>
        <end position="557"/>
    </location>
</feature>
<feature type="domain" description="Flagellar hook-length control protein-like C-terminal" evidence="2">
    <location>
        <begin position="861"/>
        <end position="938"/>
    </location>
</feature>
<evidence type="ECO:0000313" key="4">
    <source>
        <dbReference type="Proteomes" id="UP000179129"/>
    </source>
</evidence>
<proteinExistence type="predicted"/>
<evidence type="ECO:0000313" key="3">
    <source>
        <dbReference type="EMBL" id="OGG05157.1"/>
    </source>
</evidence>
<feature type="region of interest" description="Disordered" evidence="1">
    <location>
        <begin position="933"/>
        <end position="975"/>
    </location>
</feature>
<evidence type="ECO:0000259" key="2">
    <source>
        <dbReference type="Pfam" id="PF02120"/>
    </source>
</evidence>
<name>A0A1F5YYX6_9BACT</name>
<dbReference type="Gene3D" id="3.30.750.140">
    <property type="match status" value="1"/>
</dbReference>
<evidence type="ECO:0000256" key="1">
    <source>
        <dbReference type="SAM" id="MobiDB-lite"/>
    </source>
</evidence>
<dbReference type="STRING" id="1817867.A3F83_09485"/>
<feature type="region of interest" description="Disordered" evidence="1">
    <location>
        <begin position="582"/>
        <end position="697"/>
    </location>
</feature>
<protein>
    <recommendedName>
        <fullName evidence="2">Flagellar hook-length control protein-like C-terminal domain-containing protein</fullName>
    </recommendedName>
</protein>
<accession>A0A1F5YYX6</accession>
<feature type="compositionally biased region" description="Polar residues" evidence="1">
    <location>
        <begin position="610"/>
        <end position="631"/>
    </location>
</feature>
<dbReference type="AlphaFoldDB" id="A0A1F5YYX6"/>
<feature type="compositionally biased region" description="Low complexity" evidence="1">
    <location>
        <begin position="539"/>
        <end position="554"/>
    </location>
</feature>